<name>E9FS93_DAPPU</name>
<dbReference type="InParanoid" id="E9FS93"/>
<dbReference type="Proteomes" id="UP000000305">
    <property type="component" value="Unassembled WGS sequence"/>
</dbReference>
<dbReference type="AlphaFoldDB" id="E9FS93"/>
<keyword evidence="1" id="KW-0472">Membrane</keyword>
<keyword evidence="1" id="KW-1133">Transmembrane helix</keyword>
<dbReference type="KEGG" id="dpx:DAPPUDRAFT_232278"/>
<organism evidence="2 3">
    <name type="scientific">Daphnia pulex</name>
    <name type="common">Water flea</name>
    <dbReference type="NCBI Taxonomy" id="6669"/>
    <lineage>
        <taxon>Eukaryota</taxon>
        <taxon>Metazoa</taxon>
        <taxon>Ecdysozoa</taxon>
        <taxon>Arthropoda</taxon>
        <taxon>Crustacea</taxon>
        <taxon>Branchiopoda</taxon>
        <taxon>Diplostraca</taxon>
        <taxon>Cladocera</taxon>
        <taxon>Anomopoda</taxon>
        <taxon>Daphniidae</taxon>
        <taxon>Daphnia</taxon>
    </lineage>
</organism>
<gene>
    <name evidence="2" type="ORF">DAPPUDRAFT_232278</name>
</gene>
<dbReference type="PhylomeDB" id="E9FS93"/>
<evidence type="ECO:0000256" key="1">
    <source>
        <dbReference type="SAM" id="Phobius"/>
    </source>
</evidence>
<keyword evidence="3" id="KW-1185">Reference proteome</keyword>
<proteinExistence type="predicted"/>
<evidence type="ECO:0000313" key="2">
    <source>
        <dbReference type="EMBL" id="EFX89998.1"/>
    </source>
</evidence>
<sequence length="255" mass="28971">MSVIPIPIPSNVNLQKEKGVCMAFTFGGHGDHYRLMFTTPPSHECYMVIYAALNYYTKASKCYTINVQPICKQGSVYYTTIDPDCYAAPNRYIEAPKYYTIEDYYDVVLLLGVVLWMAGFTMSVPMSPGYGGFQNTRLLPYYLTTSTYASPTYYTDACKYYTSKAPRVLHEYLRSSELLNGSITLLPSYINKTSEYYTEDLKYTSKVNCGVVLLLRMVSLKAGLIIGVLRYLDMAYYNTKAPVPEYYTTHTAPAY</sequence>
<evidence type="ECO:0000313" key="3">
    <source>
        <dbReference type="Proteomes" id="UP000000305"/>
    </source>
</evidence>
<dbReference type="HOGENOM" id="CLU_1090926_0_0_1"/>
<accession>E9FS93</accession>
<dbReference type="PANTHER" id="PTHR23263:SF124">
    <property type="entry name" value="SMALL PROLINE-RICH PROTEIN 3"/>
    <property type="match status" value="1"/>
</dbReference>
<dbReference type="EMBL" id="GL732523">
    <property type="protein sequence ID" value="EFX89998.1"/>
    <property type="molecule type" value="Genomic_DNA"/>
</dbReference>
<reference evidence="2 3" key="1">
    <citation type="journal article" date="2011" name="Science">
        <title>The ecoresponsive genome of Daphnia pulex.</title>
        <authorList>
            <person name="Colbourne J.K."/>
            <person name="Pfrender M.E."/>
            <person name="Gilbert D."/>
            <person name="Thomas W.K."/>
            <person name="Tucker A."/>
            <person name="Oakley T.H."/>
            <person name="Tokishita S."/>
            <person name="Aerts A."/>
            <person name="Arnold G.J."/>
            <person name="Basu M.K."/>
            <person name="Bauer D.J."/>
            <person name="Caceres C.E."/>
            <person name="Carmel L."/>
            <person name="Casola C."/>
            <person name="Choi J.H."/>
            <person name="Detter J.C."/>
            <person name="Dong Q."/>
            <person name="Dusheyko S."/>
            <person name="Eads B.D."/>
            <person name="Frohlich T."/>
            <person name="Geiler-Samerotte K.A."/>
            <person name="Gerlach D."/>
            <person name="Hatcher P."/>
            <person name="Jogdeo S."/>
            <person name="Krijgsveld J."/>
            <person name="Kriventseva E.V."/>
            <person name="Kultz D."/>
            <person name="Laforsch C."/>
            <person name="Lindquist E."/>
            <person name="Lopez J."/>
            <person name="Manak J.R."/>
            <person name="Muller J."/>
            <person name="Pangilinan J."/>
            <person name="Patwardhan R.P."/>
            <person name="Pitluck S."/>
            <person name="Pritham E.J."/>
            <person name="Rechtsteiner A."/>
            <person name="Rho M."/>
            <person name="Rogozin I.B."/>
            <person name="Sakarya O."/>
            <person name="Salamov A."/>
            <person name="Schaack S."/>
            <person name="Shapiro H."/>
            <person name="Shiga Y."/>
            <person name="Skalitzky C."/>
            <person name="Smith Z."/>
            <person name="Souvorov A."/>
            <person name="Sung W."/>
            <person name="Tang Z."/>
            <person name="Tsuchiya D."/>
            <person name="Tu H."/>
            <person name="Vos H."/>
            <person name="Wang M."/>
            <person name="Wolf Y.I."/>
            <person name="Yamagata H."/>
            <person name="Yamada T."/>
            <person name="Ye Y."/>
            <person name="Shaw J.R."/>
            <person name="Andrews J."/>
            <person name="Crease T.J."/>
            <person name="Tang H."/>
            <person name="Lucas S.M."/>
            <person name="Robertson H.M."/>
            <person name="Bork P."/>
            <person name="Koonin E.V."/>
            <person name="Zdobnov E.M."/>
            <person name="Grigoriev I.V."/>
            <person name="Lynch M."/>
            <person name="Boore J.L."/>
        </authorList>
    </citation>
    <scope>NUCLEOTIDE SEQUENCE [LARGE SCALE GENOMIC DNA]</scope>
</reference>
<feature type="transmembrane region" description="Helical" evidence="1">
    <location>
        <begin position="107"/>
        <end position="126"/>
    </location>
</feature>
<feature type="transmembrane region" description="Helical" evidence="1">
    <location>
        <begin position="211"/>
        <end position="232"/>
    </location>
</feature>
<keyword evidence="1" id="KW-0812">Transmembrane</keyword>
<dbReference type="PANTHER" id="PTHR23263">
    <property type="entry name" value="SMALL PROLINE-RICH PROTEIN"/>
    <property type="match status" value="1"/>
</dbReference>
<protein>
    <submittedName>
        <fullName evidence="2">Uncharacterized protein</fullName>
    </submittedName>
</protein>